<sequence>MGWWPVKTIVLTTQGSAKSLRIRVLAISPQFSNPKTHILSLNRLQPPSIAHNEAHFIVFLATATLVASSALPKDLGAQAPKCKIFQIFQSPDATSGGAPKFVGTPQCCCINEQCHVVDRDDGINTSADLNANLAGDFRIIDARSADKGKIGSNDIRGSTYTVGAQGGCTK</sequence>
<dbReference type="OrthoDB" id="4796983at2759"/>
<protein>
    <submittedName>
        <fullName evidence="1">Uncharacterized protein</fullName>
    </submittedName>
</protein>
<dbReference type="Proteomes" id="UP000434172">
    <property type="component" value="Unassembled WGS sequence"/>
</dbReference>
<dbReference type="AlphaFoldDB" id="A0A8H3WJA9"/>
<evidence type="ECO:0000313" key="1">
    <source>
        <dbReference type="EMBL" id="KAF0329098.1"/>
    </source>
</evidence>
<organism evidence="1 2">
    <name type="scientific">Colletotrichum asianum</name>
    <dbReference type="NCBI Taxonomy" id="702518"/>
    <lineage>
        <taxon>Eukaryota</taxon>
        <taxon>Fungi</taxon>
        <taxon>Dikarya</taxon>
        <taxon>Ascomycota</taxon>
        <taxon>Pezizomycotina</taxon>
        <taxon>Sordariomycetes</taxon>
        <taxon>Hypocreomycetidae</taxon>
        <taxon>Glomerellales</taxon>
        <taxon>Glomerellaceae</taxon>
        <taxon>Colletotrichum</taxon>
        <taxon>Colletotrichum gloeosporioides species complex</taxon>
    </lineage>
</organism>
<accession>A0A8H3WJA9</accession>
<name>A0A8H3WJA9_9PEZI</name>
<evidence type="ECO:0000313" key="2">
    <source>
        <dbReference type="Proteomes" id="UP000434172"/>
    </source>
</evidence>
<comment type="caution">
    <text evidence="1">The sequence shown here is derived from an EMBL/GenBank/DDBJ whole genome shotgun (WGS) entry which is preliminary data.</text>
</comment>
<reference evidence="1 2" key="1">
    <citation type="submission" date="2019-12" db="EMBL/GenBank/DDBJ databases">
        <title>A genome sequence resource for the geographically widespread anthracnose pathogen Colletotrichum asianum.</title>
        <authorList>
            <person name="Meng Y."/>
        </authorList>
    </citation>
    <scope>NUCLEOTIDE SEQUENCE [LARGE SCALE GENOMIC DNA]</scope>
    <source>
        <strain evidence="1 2">ICMP 18580</strain>
    </source>
</reference>
<dbReference type="EMBL" id="WOWK01000014">
    <property type="protein sequence ID" value="KAF0329098.1"/>
    <property type="molecule type" value="Genomic_DNA"/>
</dbReference>
<proteinExistence type="predicted"/>
<keyword evidence="2" id="KW-1185">Reference proteome</keyword>
<gene>
    <name evidence="1" type="ORF">GQ607_003766</name>
</gene>